<feature type="transmembrane region" description="Helical" evidence="1">
    <location>
        <begin position="186"/>
        <end position="206"/>
    </location>
</feature>
<keyword evidence="1" id="KW-0472">Membrane</keyword>
<dbReference type="PANTHER" id="PTHR36927">
    <property type="entry name" value="BLR4337 PROTEIN"/>
    <property type="match status" value="1"/>
</dbReference>
<keyword evidence="3" id="KW-0808">Transferase</keyword>
<sequence>MSAAVPHNRRTDLDLLRVLICFAVILAHALLIYAEEPRYHVKSTEPWLVATVSYEAMRIATLAIFFVLAGWSAVASLRRRTAGRYVQDRAARVLVPLFAGILLLGPVIKWIELQQGRDLRLGGFRLVAPPDYGFLEFIPRYLTRLNLMTWSHLWFLAYLFLISLALLPLLVWLARRQPEASVPGRAMAYAPAALLAGLVAGTGGYWPFLPNLVQDWANLSYFAACFALGGVLFAWPGLEARLRGEAWGLLALALAGLALVVLAGPSVPGRIGVGLCAWGAIGAALGLAGRHPPRPGRLLSWLGEATMPVYVLHHIPVLALGVLVLPLGWGEWISVLAITAGATVLSLLAYRLLVWPWRLPRWLTGMGAEAQLRNPAR</sequence>
<keyword evidence="1" id="KW-1133">Transmembrane helix</keyword>
<reference evidence="3" key="1">
    <citation type="submission" date="2021-10" db="EMBL/GenBank/DDBJ databases">
        <title>Roseicella aerolatum sp. nov., isolated from aerosols of e-waste dismantling site.</title>
        <authorList>
            <person name="Qin T."/>
        </authorList>
    </citation>
    <scope>NUCLEOTIDE SEQUENCE</scope>
    <source>
        <strain evidence="3">GB24</strain>
    </source>
</reference>
<dbReference type="InterPro" id="IPR050623">
    <property type="entry name" value="Glucan_succinyl_AcylTrfase"/>
</dbReference>
<feature type="transmembrane region" description="Helical" evidence="1">
    <location>
        <begin position="89"/>
        <end position="111"/>
    </location>
</feature>
<feature type="transmembrane region" description="Helical" evidence="1">
    <location>
        <begin position="56"/>
        <end position="77"/>
    </location>
</feature>
<feature type="domain" description="Acyltransferase 3" evidence="2">
    <location>
        <begin position="12"/>
        <end position="351"/>
    </location>
</feature>
<feature type="transmembrane region" description="Helical" evidence="1">
    <location>
        <begin position="15"/>
        <end position="34"/>
    </location>
</feature>
<protein>
    <submittedName>
        <fullName evidence="3">Acyltransferase</fullName>
    </submittedName>
</protein>
<feature type="transmembrane region" description="Helical" evidence="1">
    <location>
        <begin position="309"/>
        <end position="329"/>
    </location>
</feature>
<dbReference type="PANTHER" id="PTHR36927:SF3">
    <property type="entry name" value="GLUCANS BIOSYNTHESIS PROTEIN C"/>
    <property type="match status" value="1"/>
</dbReference>
<evidence type="ECO:0000259" key="2">
    <source>
        <dbReference type="Pfam" id="PF01757"/>
    </source>
</evidence>
<dbReference type="AlphaFoldDB" id="A0A9X1IE49"/>
<comment type="caution">
    <text evidence="3">The sequence shown here is derived from an EMBL/GenBank/DDBJ whole genome shotgun (WGS) entry which is preliminary data.</text>
</comment>
<dbReference type="Proteomes" id="UP001139311">
    <property type="component" value="Unassembled WGS sequence"/>
</dbReference>
<evidence type="ECO:0000313" key="4">
    <source>
        <dbReference type="Proteomes" id="UP001139311"/>
    </source>
</evidence>
<keyword evidence="3" id="KW-0012">Acyltransferase</keyword>
<gene>
    <name evidence="3" type="ORF">LHA35_07830</name>
</gene>
<organism evidence="3 4">
    <name type="scientific">Roseicella aerolata</name>
    <dbReference type="NCBI Taxonomy" id="2883479"/>
    <lineage>
        <taxon>Bacteria</taxon>
        <taxon>Pseudomonadati</taxon>
        <taxon>Pseudomonadota</taxon>
        <taxon>Alphaproteobacteria</taxon>
        <taxon>Acetobacterales</taxon>
        <taxon>Roseomonadaceae</taxon>
        <taxon>Roseicella</taxon>
    </lineage>
</organism>
<keyword evidence="4" id="KW-1185">Reference proteome</keyword>
<name>A0A9X1IE49_9PROT</name>
<dbReference type="GO" id="GO:0016747">
    <property type="term" value="F:acyltransferase activity, transferring groups other than amino-acyl groups"/>
    <property type="evidence" value="ECO:0007669"/>
    <property type="project" value="InterPro"/>
</dbReference>
<feature type="transmembrane region" description="Helical" evidence="1">
    <location>
        <begin position="335"/>
        <end position="353"/>
    </location>
</feature>
<feature type="transmembrane region" description="Helical" evidence="1">
    <location>
        <begin position="153"/>
        <end position="174"/>
    </location>
</feature>
<feature type="transmembrane region" description="Helical" evidence="1">
    <location>
        <begin position="271"/>
        <end position="288"/>
    </location>
</feature>
<accession>A0A9X1IE49</accession>
<proteinExistence type="predicted"/>
<dbReference type="EMBL" id="JAJAQI010000009">
    <property type="protein sequence ID" value="MCB4821638.1"/>
    <property type="molecule type" value="Genomic_DNA"/>
</dbReference>
<feature type="transmembrane region" description="Helical" evidence="1">
    <location>
        <begin position="218"/>
        <end position="235"/>
    </location>
</feature>
<feature type="transmembrane region" description="Helical" evidence="1">
    <location>
        <begin position="247"/>
        <end position="265"/>
    </location>
</feature>
<keyword evidence="1" id="KW-0812">Transmembrane</keyword>
<dbReference type="InterPro" id="IPR002656">
    <property type="entry name" value="Acyl_transf_3_dom"/>
</dbReference>
<evidence type="ECO:0000313" key="3">
    <source>
        <dbReference type="EMBL" id="MCB4821638.1"/>
    </source>
</evidence>
<dbReference type="Pfam" id="PF01757">
    <property type="entry name" value="Acyl_transf_3"/>
    <property type="match status" value="1"/>
</dbReference>
<evidence type="ECO:0000256" key="1">
    <source>
        <dbReference type="SAM" id="Phobius"/>
    </source>
</evidence>
<dbReference type="RefSeq" id="WP_226606661.1">
    <property type="nucleotide sequence ID" value="NZ_JAJAQI010000009.1"/>
</dbReference>